<dbReference type="OrthoDB" id="9765670at2"/>
<dbReference type="AlphaFoldDB" id="A0A1I5YG69"/>
<evidence type="ECO:0000313" key="1">
    <source>
        <dbReference type="EMBL" id="SFQ43231.1"/>
    </source>
</evidence>
<keyword evidence="2" id="KW-1185">Reference proteome</keyword>
<dbReference type="EMBL" id="FOXQ01000012">
    <property type="protein sequence ID" value="SFQ43231.1"/>
    <property type="molecule type" value="Genomic_DNA"/>
</dbReference>
<name>A0A1I5YG69_9BACT</name>
<proteinExistence type="predicted"/>
<gene>
    <name evidence="1" type="ORF">SAMN05444277_11215</name>
</gene>
<dbReference type="RefSeq" id="WP_090661239.1">
    <property type="nucleotide sequence ID" value="NZ_FOXQ01000012.1"/>
</dbReference>
<accession>A0A1I5YG69</accession>
<sequence>MEQILDTILLEYDKSTFIIDLRKHSIGPLYITVEQIIHFDNNLNLSQKLKINPSILDDIIDVLINLKGKLSAGNKKVPSQRYFSSEKKEEVKKRYFKGISIKDLSLQFGCTENIIELILRNGGIEIVSNEVPKNIGRYKRRRRK</sequence>
<organism evidence="1 2">
    <name type="scientific">Parafilimonas terrae</name>
    <dbReference type="NCBI Taxonomy" id="1465490"/>
    <lineage>
        <taxon>Bacteria</taxon>
        <taxon>Pseudomonadati</taxon>
        <taxon>Bacteroidota</taxon>
        <taxon>Chitinophagia</taxon>
        <taxon>Chitinophagales</taxon>
        <taxon>Chitinophagaceae</taxon>
        <taxon>Parafilimonas</taxon>
    </lineage>
</organism>
<dbReference type="Proteomes" id="UP000199031">
    <property type="component" value="Unassembled WGS sequence"/>
</dbReference>
<protein>
    <submittedName>
        <fullName evidence="1">Uncharacterized protein</fullName>
    </submittedName>
</protein>
<evidence type="ECO:0000313" key="2">
    <source>
        <dbReference type="Proteomes" id="UP000199031"/>
    </source>
</evidence>
<reference evidence="1 2" key="1">
    <citation type="submission" date="2016-10" db="EMBL/GenBank/DDBJ databases">
        <authorList>
            <person name="de Groot N.N."/>
        </authorList>
    </citation>
    <scope>NUCLEOTIDE SEQUENCE [LARGE SCALE GENOMIC DNA]</scope>
    <source>
        <strain evidence="1 2">DSM 28286</strain>
    </source>
</reference>